<evidence type="ECO:0000256" key="3">
    <source>
        <dbReference type="ARBA" id="ARBA00023237"/>
    </source>
</evidence>
<sequence length="53" mass="5680">MAAQGACRSGVEDAAHDAIASLLDKRYVSGCQSYGVCMYGNGRTVVASVKYYW</sequence>
<proteinExistence type="predicted"/>
<reference evidence="4 5" key="1">
    <citation type="submission" date="2014-03" db="EMBL/GenBank/DDBJ databases">
        <title>Genome sequence of Bordetella hinzii.</title>
        <authorList>
            <person name="Register K."/>
            <person name="Harvill E."/>
            <person name="Goodfield L.L."/>
            <person name="Ivanov Y.V."/>
            <person name="Meyer J.A."/>
            <person name="Muse S.J."/>
            <person name="Jacobs N."/>
            <person name="Bendor L."/>
            <person name="Smallridge W.E."/>
            <person name="Brinkac L.M."/>
            <person name="Sanka R."/>
            <person name="Kim M."/>
            <person name="Losada L."/>
        </authorList>
    </citation>
    <scope>NUCLEOTIDE SEQUENCE [LARGE SCALE GENOMIC DNA]</scope>
    <source>
        <strain evidence="4 5">OH87 BAL007II</strain>
    </source>
</reference>
<organism evidence="4 5">
    <name type="scientific">Bordetella hinzii OH87 BAL007II</name>
    <dbReference type="NCBI Taxonomy" id="1331262"/>
    <lineage>
        <taxon>Bacteria</taxon>
        <taxon>Pseudomonadati</taxon>
        <taxon>Pseudomonadota</taxon>
        <taxon>Betaproteobacteria</taxon>
        <taxon>Burkholderiales</taxon>
        <taxon>Alcaligenaceae</taxon>
        <taxon>Bordetella</taxon>
    </lineage>
</organism>
<protein>
    <submittedName>
        <fullName evidence="4">N-acetyltransferase YedL</fullName>
    </submittedName>
</protein>
<evidence type="ECO:0000256" key="2">
    <source>
        <dbReference type="ARBA" id="ARBA00023136"/>
    </source>
</evidence>
<evidence type="ECO:0000313" key="4">
    <source>
        <dbReference type="EMBL" id="KCB26034.1"/>
    </source>
</evidence>
<dbReference type="InterPro" id="IPR036942">
    <property type="entry name" value="Beta-barrel_TonB_sf"/>
</dbReference>
<comment type="caution">
    <text evidence="4">The sequence shown here is derived from an EMBL/GenBank/DDBJ whole genome shotgun (WGS) entry which is preliminary data.</text>
</comment>
<dbReference type="RefSeq" id="WP_155272280.1">
    <property type="nucleotide sequence ID" value="NZ_JHEM01000002.1"/>
</dbReference>
<evidence type="ECO:0000313" key="5">
    <source>
        <dbReference type="Proteomes" id="UP000025748"/>
    </source>
</evidence>
<accession>A0ABR4R4Z8</accession>
<dbReference type="Gene3D" id="2.40.170.20">
    <property type="entry name" value="TonB-dependent receptor, beta-barrel domain"/>
    <property type="match status" value="1"/>
</dbReference>
<evidence type="ECO:0000256" key="1">
    <source>
        <dbReference type="ARBA" id="ARBA00004442"/>
    </source>
</evidence>
<keyword evidence="5" id="KW-1185">Reference proteome</keyword>
<name>A0ABR4R4Z8_9BORD</name>
<keyword evidence="2" id="KW-0472">Membrane</keyword>
<dbReference type="EMBL" id="JHEM01000002">
    <property type="protein sequence ID" value="KCB26034.1"/>
    <property type="molecule type" value="Genomic_DNA"/>
</dbReference>
<comment type="subcellular location">
    <subcellularLocation>
        <location evidence="1">Cell outer membrane</location>
    </subcellularLocation>
</comment>
<gene>
    <name evidence="4" type="ORF">L544_3423</name>
</gene>
<keyword evidence="3" id="KW-0998">Cell outer membrane</keyword>
<dbReference type="Proteomes" id="UP000025748">
    <property type="component" value="Unassembled WGS sequence"/>
</dbReference>